<evidence type="ECO:0000313" key="9">
    <source>
        <dbReference type="Proteomes" id="UP000184127"/>
    </source>
</evidence>
<dbReference type="EMBL" id="FQUR01000016">
    <property type="protein sequence ID" value="SHF17329.1"/>
    <property type="molecule type" value="Genomic_DNA"/>
</dbReference>
<dbReference type="Gene3D" id="3.30.70.20">
    <property type="match status" value="2"/>
</dbReference>
<dbReference type="PROSITE" id="PS00198">
    <property type="entry name" value="4FE4S_FER_1"/>
    <property type="match status" value="1"/>
</dbReference>
<evidence type="ECO:0000256" key="6">
    <source>
        <dbReference type="ARBA" id="ARBA00023014"/>
    </source>
</evidence>
<accession>A0A1M4ZH16</accession>
<evidence type="ECO:0000259" key="7">
    <source>
        <dbReference type="PROSITE" id="PS51379"/>
    </source>
</evidence>
<dbReference type="Pfam" id="PF12801">
    <property type="entry name" value="Fer4_5"/>
    <property type="match status" value="1"/>
</dbReference>
<evidence type="ECO:0000256" key="4">
    <source>
        <dbReference type="ARBA" id="ARBA00022982"/>
    </source>
</evidence>
<dbReference type="AlphaFoldDB" id="A0A1M4ZH16"/>
<dbReference type="GO" id="GO:0051539">
    <property type="term" value="F:4 iron, 4 sulfur cluster binding"/>
    <property type="evidence" value="ECO:0007669"/>
    <property type="project" value="UniProtKB-KW"/>
</dbReference>
<dbReference type="PROSITE" id="PS51379">
    <property type="entry name" value="4FE4S_FER_2"/>
    <property type="match status" value="2"/>
</dbReference>
<evidence type="ECO:0000256" key="5">
    <source>
        <dbReference type="ARBA" id="ARBA00023004"/>
    </source>
</evidence>
<feature type="domain" description="4Fe-4S ferredoxin-type" evidence="7">
    <location>
        <begin position="49"/>
        <end position="77"/>
    </location>
</feature>
<keyword evidence="5" id="KW-0408">Iron</keyword>
<dbReference type="RefSeq" id="WP_234949269.1">
    <property type="nucleotide sequence ID" value="NZ_FQUR01000016.1"/>
</dbReference>
<evidence type="ECO:0000256" key="3">
    <source>
        <dbReference type="ARBA" id="ARBA00022723"/>
    </source>
</evidence>
<dbReference type="GO" id="GO:0005886">
    <property type="term" value="C:plasma membrane"/>
    <property type="evidence" value="ECO:0007669"/>
    <property type="project" value="TreeGrafter"/>
</dbReference>
<dbReference type="SUPFAM" id="SSF54862">
    <property type="entry name" value="4Fe-4S ferredoxins"/>
    <property type="match status" value="1"/>
</dbReference>
<keyword evidence="4" id="KW-0249">Electron transport</keyword>
<sequence>MISKIESYKYLSAELLMAMFFWIVFTGRGYCYYCPLGTVLGLISKIAGQKITTNNSKCIQCGKCSETCPMSIDIKSAAFYGKDVVDIRCVGCGHCVDACPTKTLSYTTKVLSILKKRAEKASIMHT</sequence>
<feature type="domain" description="4Fe-4S ferredoxin-type" evidence="7">
    <location>
        <begin position="81"/>
        <end position="109"/>
    </location>
</feature>
<dbReference type="Pfam" id="PF13187">
    <property type="entry name" value="Fer4_9"/>
    <property type="match status" value="1"/>
</dbReference>
<reference evidence="9" key="1">
    <citation type="submission" date="2016-11" db="EMBL/GenBank/DDBJ databases">
        <authorList>
            <person name="Varghese N."/>
            <person name="Submissions S."/>
        </authorList>
    </citation>
    <scope>NUCLEOTIDE SEQUENCE [LARGE SCALE GENOMIC DNA]</scope>
    <source>
        <strain evidence="9">DSM 18761</strain>
    </source>
</reference>
<dbReference type="PANTHER" id="PTHR30176:SF3">
    <property type="entry name" value="FERREDOXIN-TYPE PROTEIN NAPH"/>
    <property type="match status" value="1"/>
</dbReference>
<name>A0A1M4ZH16_9THEO</name>
<dbReference type="InterPro" id="IPR051684">
    <property type="entry name" value="Electron_Trans/Redox"/>
</dbReference>
<evidence type="ECO:0000256" key="1">
    <source>
        <dbReference type="ARBA" id="ARBA00022448"/>
    </source>
</evidence>
<protein>
    <submittedName>
        <fullName evidence="8">4Fe-4S dicluster domain-containing protein</fullName>
    </submittedName>
</protein>
<gene>
    <name evidence="8" type="ORF">SAMN02745195_02010</name>
</gene>
<evidence type="ECO:0000313" key="8">
    <source>
        <dbReference type="EMBL" id="SHF17329.1"/>
    </source>
</evidence>
<keyword evidence="1" id="KW-0813">Transport</keyword>
<dbReference type="InterPro" id="IPR017896">
    <property type="entry name" value="4Fe4S_Fe-S-bd"/>
</dbReference>
<keyword evidence="3" id="KW-0479">Metal-binding</keyword>
<keyword evidence="6" id="KW-0411">Iron-sulfur</keyword>
<dbReference type="InterPro" id="IPR017900">
    <property type="entry name" value="4Fe4S_Fe_S_CS"/>
</dbReference>
<keyword evidence="9" id="KW-1185">Reference proteome</keyword>
<dbReference type="Proteomes" id="UP000184127">
    <property type="component" value="Unassembled WGS sequence"/>
</dbReference>
<keyword evidence="2" id="KW-0004">4Fe-4S</keyword>
<proteinExistence type="predicted"/>
<evidence type="ECO:0000256" key="2">
    <source>
        <dbReference type="ARBA" id="ARBA00022485"/>
    </source>
</evidence>
<dbReference type="PANTHER" id="PTHR30176">
    <property type="entry name" value="FERREDOXIN-TYPE PROTEIN NAPH"/>
    <property type="match status" value="1"/>
</dbReference>
<organism evidence="8 9">
    <name type="scientific">Thermoanaerobacter uzonensis DSM 18761</name>
    <dbReference type="NCBI Taxonomy" id="1123369"/>
    <lineage>
        <taxon>Bacteria</taxon>
        <taxon>Bacillati</taxon>
        <taxon>Bacillota</taxon>
        <taxon>Clostridia</taxon>
        <taxon>Thermoanaerobacterales</taxon>
        <taxon>Thermoanaerobacteraceae</taxon>
        <taxon>Thermoanaerobacter</taxon>
    </lineage>
</organism>
<dbReference type="GO" id="GO:0046872">
    <property type="term" value="F:metal ion binding"/>
    <property type="evidence" value="ECO:0007669"/>
    <property type="project" value="UniProtKB-KW"/>
</dbReference>